<dbReference type="CDD" id="cd18808">
    <property type="entry name" value="SF1_C_Upf1"/>
    <property type="match status" value="1"/>
</dbReference>
<feature type="non-terminal residue" evidence="6">
    <location>
        <position position="1"/>
    </location>
</feature>
<reference evidence="7" key="2">
    <citation type="submission" date="2015-01" db="EMBL/GenBank/DDBJ databases">
        <title>Evolutionary Origins and Diversification of the Mycorrhizal Mutualists.</title>
        <authorList>
            <consortium name="DOE Joint Genome Institute"/>
            <consortium name="Mycorrhizal Genomics Consortium"/>
            <person name="Kohler A."/>
            <person name="Kuo A."/>
            <person name="Nagy L.G."/>
            <person name="Floudas D."/>
            <person name="Copeland A."/>
            <person name="Barry K.W."/>
            <person name="Cichocki N."/>
            <person name="Veneault-Fourrey C."/>
            <person name="LaButti K."/>
            <person name="Lindquist E.A."/>
            <person name="Lipzen A."/>
            <person name="Lundell T."/>
            <person name="Morin E."/>
            <person name="Murat C."/>
            <person name="Riley R."/>
            <person name="Ohm R."/>
            <person name="Sun H."/>
            <person name="Tunlid A."/>
            <person name="Henrissat B."/>
            <person name="Grigoriev I.V."/>
            <person name="Hibbett D.S."/>
            <person name="Martin F."/>
        </authorList>
    </citation>
    <scope>NUCLEOTIDE SEQUENCE [LARGE SCALE GENOMIC DNA]</scope>
    <source>
        <strain evidence="7">F 1598</strain>
    </source>
</reference>
<dbReference type="SUPFAM" id="SSF52540">
    <property type="entry name" value="P-loop containing nucleoside triphosphate hydrolases"/>
    <property type="match status" value="1"/>
</dbReference>
<dbReference type="GO" id="GO:0005524">
    <property type="term" value="F:ATP binding"/>
    <property type="evidence" value="ECO:0007669"/>
    <property type="project" value="UniProtKB-KW"/>
</dbReference>
<sequence length="172" mass="18830">VLDVLGSSEFPWPRANGVIVPTVFIQCGDEESMGGASKSNEGQAKVVQDIISLLVAGENEASKNLTITVLSPYSKQVLLLKNSLRPPTPCYTIDSFQGRESDIIIFSTVRCNAAGDIGFVEDKRRLNVMWTRAKLAVIIIGDRRTMIETSGLWRRALEACTEVKLASENEGQ</sequence>
<dbReference type="Gene3D" id="3.40.50.300">
    <property type="entry name" value="P-loop containing nucleotide triphosphate hydrolases"/>
    <property type="match status" value="1"/>
</dbReference>
<dbReference type="PANTHER" id="PTHR43788">
    <property type="entry name" value="DNA2/NAM7 HELICASE FAMILY MEMBER"/>
    <property type="match status" value="1"/>
</dbReference>
<dbReference type="Proteomes" id="UP000054166">
    <property type="component" value="Unassembled WGS sequence"/>
</dbReference>
<dbReference type="InterPro" id="IPR027417">
    <property type="entry name" value="P-loop_NTPase"/>
</dbReference>
<evidence type="ECO:0000313" key="6">
    <source>
        <dbReference type="EMBL" id="KIM85764.1"/>
    </source>
</evidence>
<keyword evidence="2" id="KW-0378">Hydrolase</keyword>
<dbReference type="HOGENOM" id="CLU_001666_9_0_1"/>
<protein>
    <recommendedName>
        <fullName evidence="5">DNA2/NAM7 helicase-like C-terminal domain-containing protein</fullName>
    </recommendedName>
</protein>
<dbReference type="InterPro" id="IPR041679">
    <property type="entry name" value="DNA2/NAM7-like_C"/>
</dbReference>
<organism evidence="6 7">
    <name type="scientific">Piloderma croceum (strain F 1598)</name>
    <dbReference type="NCBI Taxonomy" id="765440"/>
    <lineage>
        <taxon>Eukaryota</taxon>
        <taxon>Fungi</taxon>
        <taxon>Dikarya</taxon>
        <taxon>Basidiomycota</taxon>
        <taxon>Agaricomycotina</taxon>
        <taxon>Agaricomycetes</taxon>
        <taxon>Agaricomycetidae</taxon>
        <taxon>Atheliales</taxon>
        <taxon>Atheliaceae</taxon>
        <taxon>Piloderma</taxon>
    </lineage>
</organism>
<proteinExistence type="predicted"/>
<dbReference type="InterPro" id="IPR050534">
    <property type="entry name" value="Coronavir_polyprotein_1ab"/>
</dbReference>
<dbReference type="GO" id="GO:0043139">
    <property type="term" value="F:5'-3' DNA helicase activity"/>
    <property type="evidence" value="ECO:0007669"/>
    <property type="project" value="TreeGrafter"/>
</dbReference>
<dbReference type="OrthoDB" id="6513042at2759"/>
<dbReference type="InterPro" id="IPR047187">
    <property type="entry name" value="SF1_C_Upf1"/>
</dbReference>
<feature type="domain" description="DNA2/NAM7 helicase-like C-terminal" evidence="5">
    <location>
        <begin position="20"/>
        <end position="143"/>
    </location>
</feature>
<evidence type="ECO:0000259" key="5">
    <source>
        <dbReference type="Pfam" id="PF13087"/>
    </source>
</evidence>
<dbReference type="InParanoid" id="A0A0C3G1P6"/>
<gene>
    <name evidence="6" type="ORF">PILCRDRAFT_66130</name>
</gene>
<accession>A0A0C3G1P6</accession>
<dbReference type="GO" id="GO:0016787">
    <property type="term" value="F:hydrolase activity"/>
    <property type="evidence" value="ECO:0007669"/>
    <property type="project" value="UniProtKB-KW"/>
</dbReference>
<keyword evidence="3" id="KW-0347">Helicase</keyword>
<name>A0A0C3G1P6_PILCF</name>
<keyword evidence="1" id="KW-0547">Nucleotide-binding</keyword>
<dbReference type="AlphaFoldDB" id="A0A0C3G1P6"/>
<reference evidence="6 7" key="1">
    <citation type="submission" date="2014-04" db="EMBL/GenBank/DDBJ databases">
        <authorList>
            <consortium name="DOE Joint Genome Institute"/>
            <person name="Kuo A."/>
            <person name="Tarkka M."/>
            <person name="Buscot F."/>
            <person name="Kohler A."/>
            <person name="Nagy L.G."/>
            <person name="Floudas D."/>
            <person name="Copeland A."/>
            <person name="Barry K.W."/>
            <person name="Cichocki N."/>
            <person name="Veneault-Fourrey C."/>
            <person name="LaButti K."/>
            <person name="Lindquist E.A."/>
            <person name="Lipzen A."/>
            <person name="Lundell T."/>
            <person name="Morin E."/>
            <person name="Murat C."/>
            <person name="Sun H."/>
            <person name="Tunlid A."/>
            <person name="Henrissat B."/>
            <person name="Grigoriev I.V."/>
            <person name="Hibbett D.S."/>
            <person name="Martin F."/>
            <person name="Nordberg H.P."/>
            <person name="Cantor M.N."/>
            <person name="Hua S.X."/>
        </authorList>
    </citation>
    <scope>NUCLEOTIDE SEQUENCE [LARGE SCALE GENOMIC DNA]</scope>
    <source>
        <strain evidence="6 7">F 1598</strain>
    </source>
</reference>
<evidence type="ECO:0000313" key="7">
    <source>
        <dbReference type="Proteomes" id="UP000054166"/>
    </source>
</evidence>
<dbReference type="EMBL" id="KN832984">
    <property type="protein sequence ID" value="KIM85764.1"/>
    <property type="molecule type" value="Genomic_DNA"/>
</dbReference>
<dbReference type="STRING" id="765440.A0A0C3G1P6"/>
<keyword evidence="4" id="KW-0067">ATP-binding</keyword>
<keyword evidence="7" id="KW-1185">Reference proteome</keyword>
<evidence type="ECO:0000256" key="2">
    <source>
        <dbReference type="ARBA" id="ARBA00022801"/>
    </source>
</evidence>
<evidence type="ECO:0000256" key="4">
    <source>
        <dbReference type="ARBA" id="ARBA00022840"/>
    </source>
</evidence>
<evidence type="ECO:0000256" key="1">
    <source>
        <dbReference type="ARBA" id="ARBA00022741"/>
    </source>
</evidence>
<dbReference type="Pfam" id="PF13087">
    <property type="entry name" value="AAA_12"/>
    <property type="match status" value="1"/>
</dbReference>
<dbReference type="PANTHER" id="PTHR43788:SF8">
    <property type="entry name" value="DNA-BINDING PROTEIN SMUBP-2"/>
    <property type="match status" value="1"/>
</dbReference>
<evidence type="ECO:0000256" key="3">
    <source>
        <dbReference type="ARBA" id="ARBA00022806"/>
    </source>
</evidence>